<reference evidence="2 3" key="1">
    <citation type="journal article" date="2020" name="Nat. Food">
        <title>A phased Vanilla planifolia genome enables genetic improvement of flavour and production.</title>
        <authorList>
            <person name="Hasing T."/>
            <person name="Tang H."/>
            <person name="Brym M."/>
            <person name="Khazi F."/>
            <person name="Huang T."/>
            <person name="Chambers A.H."/>
        </authorList>
    </citation>
    <scope>NUCLEOTIDE SEQUENCE [LARGE SCALE GENOMIC DNA]</scope>
    <source>
        <tissue evidence="2">Leaf</tissue>
    </source>
</reference>
<evidence type="ECO:0000313" key="3">
    <source>
        <dbReference type="Proteomes" id="UP000636800"/>
    </source>
</evidence>
<protein>
    <submittedName>
        <fullName evidence="2">Uncharacterized protein</fullName>
    </submittedName>
</protein>
<organism evidence="2 3">
    <name type="scientific">Vanilla planifolia</name>
    <name type="common">Vanilla</name>
    <dbReference type="NCBI Taxonomy" id="51239"/>
    <lineage>
        <taxon>Eukaryota</taxon>
        <taxon>Viridiplantae</taxon>
        <taxon>Streptophyta</taxon>
        <taxon>Embryophyta</taxon>
        <taxon>Tracheophyta</taxon>
        <taxon>Spermatophyta</taxon>
        <taxon>Magnoliopsida</taxon>
        <taxon>Liliopsida</taxon>
        <taxon>Asparagales</taxon>
        <taxon>Orchidaceae</taxon>
        <taxon>Vanilloideae</taxon>
        <taxon>Vanilleae</taxon>
        <taxon>Vanilla</taxon>
    </lineage>
</organism>
<accession>A0A835REB3</accession>
<dbReference type="EMBL" id="JADCNL010000004">
    <property type="protein sequence ID" value="KAG0484347.1"/>
    <property type="molecule type" value="Genomic_DNA"/>
</dbReference>
<proteinExistence type="predicted"/>
<evidence type="ECO:0000256" key="1">
    <source>
        <dbReference type="SAM" id="MobiDB-lite"/>
    </source>
</evidence>
<keyword evidence="3" id="KW-1185">Reference proteome</keyword>
<gene>
    <name evidence="2" type="ORF">HPP92_008426</name>
</gene>
<feature type="region of interest" description="Disordered" evidence="1">
    <location>
        <begin position="1"/>
        <end position="26"/>
    </location>
</feature>
<dbReference type="Proteomes" id="UP000636800">
    <property type="component" value="Unassembled WGS sequence"/>
</dbReference>
<dbReference type="OrthoDB" id="2020180at2759"/>
<evidence type="ECO:0000313" key="2">
    <source>
        <dbReference type="EMBL" id="KAG0484347.1"/>
    </source>
</evidence>
<comment type="caution">
    <text evidence="2">The sequence shown here is derived from an EMBL/GenBank/DDBJ whole genome shotgun (WGS) entry which is preliminary data.</text>
</comment>
<dbReference type="AlphaFoldDB" id="A0A835REB3"/>
<name>A0A835REB3_VANPL</name>
<feature type="compositionally biased region" description="Basic and acidic residues" evidence="1">
    <location>
        <begin position="14"/>
        <end position="26"/>
    </location>
</feature>
<sequence length="107" mass="11654">MSRTLAIAGGVVNREGKTEPLTREQGDLHGEKRLSIIGFGKFGDEKQKILDLTLLIARKDGEVPADELGDGERDRVGFCEANLEVVVGTWAEANGTHEGIEFCEGER</sequence>